<organism evidence="1 2">
    <name type="scientific">Cryptosporangium japonicum</name>
    <dbReference type="NCBI Taxonomy" id="80872"/>
    <lineage>
        <taxon>Bacteria</taxon>
        <taxon>Bacillati</taxon>
        <taxon>Actinomycetota</taxon>
        <taxon>Actinomycetes</taxon>
        <taxon>Cryptosporangiales</taxon>
        <taxon>Cryptosporangiaceae</taxon>
        <taxon>Cryptosporangium</taxon>
    </lineage>
</organism>
<dbReference type="Proteomes" id="UP001500967">
    <property type="component" value="Unassembled WGS sequence"/>
</dbReference>
<accession>A0ABN0UMG9</accession>
<sequence>MASEFRRRLLGRVRGDIDRVVTSQDAAAALKLLVLAIGQTGGRPYRAAFEAVARGALLDSARRRRAADDVAADVARALEHRQLEVEHAVGVLATMAVEAIEADRHTWQEFSAVLRRLEQLTRA</sequence>
<protein>
    <submittedName>
        <fullName evidence="1">Uncharacterized protein</fullName>
    </submittedName>
</protein>
<reference evidence="1 2" key="1">
    <citation type="journal article" date="2019" name="Int. J. Syst. Evol. Microbiol.">
        <title>The Global Catalogue of Microorganisms (GCM) 10K type strain sequencing project: providing services to taxonomists for standard genome sequencing and annotation.</title>
        <authorList>
            <consortium name="The Broad Institute Genomics Platform"/>
            <consortium name="The Broad Institute Genome Sequencing Center for Infectious Disease"/>
            <person name="Wu L."/>
            <person name="Ma J."/>
        </authorList>
    </citation>
    <scope>NUCLEOTIDE SEQUENCE [LARGE SCALE GENOMIC DNA]</scope>
    <source>
        <strain evidence="1 2">JCM 10425</strain>
    </source>
</reference>
<proteinExistence type="predicted"/>
<name>A0ABN0UMG9_9ACTN</name>
<comment type="caution">
    <text evidence="1">The sequence shown here is derived from an EMBL/GenBank/DDBJ whole genome shotgun (WGS) entry which is preliminary data.</text>
</comment>
<dbReference type="EMBL" id="BAAAGX010000017">
    <property type="protein sequence ID" value="GAA0255435.1"/>
    <property type="molecule type" value="Genomic_DNA"/>
</dbReference>
<evidence type="ECO:0000313" key="2">
    <source>
        <dbReference type="Proteomes" id="UP001500967"/>
    </source>
</evidence>
<gene>
    <name evidence="1" type="ORF">GCM10009539_45820</name>
</gene>
<keyword evidence="2" id="KW-1185">Reference proteome</keyword>
<evidence type="ECO:0000313" key="1">
    <source>
        <dbReference type="EMBL" id="GAA0255435.1"/>
    </source>
</evidence>